<dbReference type="Pfam" id="PF00356">
    <property type="entry name" value="LacI"/>
    <property type="match status" value="1"/>
</dbReference>
<dbReference type="SUPFAM" id="SSF47413">
    <property type="entry name" value="lambda repressor-like DNA-binding domains"/>
    <property type="match status" value="1"/>
</dbReference>
<sequence length="333" mass="36445">MTIKDIAKESGYAVSTVSRALNNHPDVSAEAKERIAQVVARYGFVPNSNARQLKQQQSSNIVLIVKGISNLFFSGIVEQMQNLISSNGYSAVVHYLSEEADEVLVAGQLCREHKPLGLLFLGGNAENFERRFGQIETPSVLVTAPGKNLDFPNLSSVGIDDVAAGREAVDYLFAKGHQKIGIIGGRLCRSQISQLRFEGCRQSFLNHGQELREEYFQIASFSYAGGYRAMQELMLRCPAISAVFCMSDIMAVGAIRAAQDAGKRVPQDVSVIGFDGIELGRYFCPRLATIQQPQGELAQISVELLVSHIEKNTPVRAVPVQVRLLEGESVRAL</sequence>
<protein>
    <submittedName>
        <fullName evidence="5">LacI family transcriptional regulator</fullName>
    </submittedName>
</protein>
<dbReference type="InterPro" id="IPR046335">
    <property type="entry name" value="LacI/GalR-like_sensor"/>
</dbReference>
<dbReference type="InterPro" id="IPR000843">
    <property type="entry name" value="HTH_LacI"/>
</dbReference>
<comment type="caution">
    <text evidence="5">The sequence shown here is derived from an EMBL/GenBank/DDBJ whole genome shotgun (WGS) entry which is preliminary data.</text>
</comment>
<dbReference type="SUPFAM" id="SSF53822">
    <property type="entry name" value="Periplasmic binding protein-like I"/>
    <property type="match status" value="1"/>
</dbReference>
<dbReference type="PROSITE" id="PS50932">
    <property type="entry name" value="HTH_LACI_2"/>
    <property type="match status" value="1"/>
</dbReference>
<evidence type="ECO:0000313" key="5">
    <source>
        <dbReference type="EMBL" id="TCL41323.1"/>
    </source>
</evidence>
<dbReference type="EMBL" id="SLUK01000014">
    <property type="protein sequence ID" value="TCL41323.1"/>
    <property type="molecule type" value="Genomic_DNA"/>
</dbReference>
<dbReference type="RefSeq" id="WP_079698564.1">
    <property type="nucleotide sequence ID" value="NZ_JADNAH010000040.1"/>
</dbReference>
<accession>A0A9X8UI23</accession>
<dbReference type="PANTHER" id="PTHR30146">
    <property type="entry name" value="LACI-RELATED TRANSCRIPTIONAL REPRESSOR"/>
    <property type="match status" value="1"/>
</dbReference>
<feature type="domain" description="HTH lacI-type" evidence="4">
    <location>
        <begin position="1"/>
        <end position="55"/>
    </location>
</feature>
<reference evidence="5 6" key="1">
    <citation type="submission" date="2019-03" db="EMBL/GenBank/DDBJ databases">
        <title>Genomic Encyclopedia of Type Strains, Phase IV (KMG-IV): sequencing the most valuable type-strain genomes for metagenomic binning, comparative biology and taxonomic classification.</title>
        <authorList>
            <person name="Goeker M."/>
        </authorList>
    </citation>
    <scope>NUCLEOTIDE SEQUENCE [LARGE SCALE GENOMIC DNA]</scope>
    <source>
        <strain evidence="5 6">DSM 100433</strain>
    </source>
</reference>
<keyword evidence="1" id="KW-0805">Transcription regulation</keyword>
<evidence type="ECO:0000259" key="4">
    <source>
        <dbReference type="PROSITE" id="PS50932"/>
    </source>
</evidence>
<dbReference type="Pfam" id="PF13377">
    <property type="entry name" value="Peripla_BP_3"/>
    <property type="match status" value="1"/>
</dbReference>
<dbReference type="InterPro" id="IPR010982">
    <property type="entry name" value="Lambda_DNA-bd_dom_sf"/>
</dbReference>
<evidence type="ECO:0000313" key="6">
    <source>
        <dbReference type="Proteomes" id="UP000294682"/>
    </source>
</evidence>
<dbReference type="InterPro" id="IPR028082">
    <property type="entry name" value="Peripla_BP_I"/>
</dbReference>
<evidence type="ECO:0000256" key="2">
    <source>
        <dbReference type="ARBA" id="ARBA00023125"/>
    </source>
</evidence>
<dbReference type="Proteomes" id="UP000294682">
    <property type="component" value="Unassembled WGS sequence"/>
</dbReference>
<proteinExistence type="predicted"/>
<evidence type="ECO:0000256" key="3">
    <source>
        <dbReference type="ARBA" id="ARBA00023163"/>
    </source>
</evidence>
<dbReference type="Gene3D" id="3.40.50.2300">
    <property type="match status" value="2"/>
</dbReference>
<dbReference type="OrthoDB" id="308642at2"/>
<keyword evidence="6" id="KW-1185">Reference proteome</keyword>
<dbReference type="Gene3D" id="1.10.260.40">
    <property type="entry name" value="lambda repressor-like DNA-binding domains"/>
    <property type="match status" value="1"/>
</dbReference>
<dbReference type="GO" id="GO:0000976">
    <property type="term" value="F:transcription cis-regulatory region binding"/>
    <property type="evidence" value="ECO:0007669"/>
    <property type="project" value="TreeGrafter"/>
</dbReference>
<name>A0A9X8UI23_9FIRM</name>
<dbReference type="AlphaFoldDB" id="A0A9X8UI23"/>
<evidence type="ECO:0000256" key="1">
    <source>
        <dbReference type="ARBA" id="ARBA00023015"/>
    </source>
</evidence>
<dbReference type="PANTHER" id="PTHR30146:SF109">
    <property type="entry name" value="HTH-TYPE TRANSCRIPTIONAL REGULATOR GALS"/>
    <property type="match status" value="1"/>
</dbReference>
<dbReference type="CDD" id="cd01392">
    <property type="entry name" value="HTH_LacI"/>
    <property type="match status" value="1"/>
</dbReference>
<dbReference type="GO" id="GO:0003700">
    <property type="term" value="F:DNA-binding transcription factor activity"/>
    <property type="evidence" value="ECO:0007669"/>
    <property type="project" value="TreeGrafter"/>
</dbReference>
<gene>
    <name evidence="5" type="ORF">EDD78_11428</name>
</gene>
<dbReference type="CDD" id="cd06267">
    <property type="entry name" value="PBP1_LacI_sugar_binding-like"/>
    <property type="match status" value="1"/>
</dbReference>
<organism evidence="5 6">
    <name type="scientific">Harryflintia acetispora</name>
    <dbReference type="NCBI Taxonomy" id="1849041"/>
    <lineage>
        <taxon>Bacteria</taxon>
        <taxon>Bacillati</taxon>
        <taxon>Bacillota</taxon>
        <taxon>Clostridia</taxon>
        <taxon>Eubacteriales</taxon>
        <taxon>Oscillospiraceae</taxon>
        <taxon>Harryflintia</taxon>
    </lineage>
</organism>
<dbReference type="SMART" id="SM00354">
    <property type="entry name" value="HTH_LACI"/>
    <property type="match status" value="1"/>
</dbReference>
<keyword evidence="3" id="KW-0804">Transcription</keyword>
<keyword evidence="2" id="KW-0238">DNA-binding</keyword>